<dbReference type="OrthoDB" id="3946700at2759"/>
<feature type="compositionally biased region" description="Basic and acidic residues" evidence="1">
    <location>
        <begin position="218"/>
        <end position="234"/>
    </location>
</feature>
<proteinExistence type="predicted"/>
<evidence type="ECO:0000313" key="2">
    <source>
        <dbReference type="EMBL" id="KAF7719110.1"/>
    </source>
</evidence>
<keyword evidence="3" id="KW-1185">Reference proteome</keyword>
<name>A0A8J8W6S6_9EURO</name>
<feature type="compositionally biased region" description="Low complexity" evidence="1">
    <location>
        <begin position="150"/>
        <end position="166"/>
    </location>
</feature>
<comment type="caution">
    <text evidence="2">The sequence shown here is derived from an EMBL/GenBank/DDBJ whole genome shotgun (WGS) entry which is preliminary data.</text>
</comment>
<reference evidence="2" key="1">
    <citation type="journal article" date="2020" name="Front. Microbiol.">
        <title>Gene regulatory networks of Penicillium echinulatum 2HH and Penicillium oxalicum 114-2 inferred by a computational biology approach.</title>
        <authorList>
            <person name="Lenz A.R."/>
            <person name="Galan-Vasquez E."/>
            <person name="Balbinot E."/>
            <person name="De Abreu F.P."/>
            <person name="De Oliveira N.S."/>
            <person name="Da Rosa L.O."/>
            <person name="De Avila E Silva S."/>
            <person name="Camassola M."/>
            <person name="Dillon A.J.P."/>
            <person name="Perez-Rueda E."/>
        </authorList>
    </citation>
    <scope>NUCLEOTIDE SEQUENCE</scope>
    <source>
        <strain evidence="2">S1M29</strain>
    </source>
</reference>
<evidence type="ECO:0000313" key="3">
    <source>
        <dbReference type="Proteomes" id="UP000631181"/>
    </source>
</evidence>
<organism evidence="2 3">
    <name type="scientific">Penicillium ucsense</name>
    <dbReference type="NCBI Taxonomy" id="2839758"/>
    <lineage>
        <taxon>Eukaryota</taxon>
        <taxon>Fungi</taxon>
        <taxon>Dikarya</taxon>
        <taxon>Ascomycota</taxon>
        <taxon>Pezizomycotina</taxon>
        <taxon>Eurotiomycetes</taxon>
        <taxon>Eurotiomycetidae</taxon>
        <taxon>Eurotiales</taxon>
        <taxon>Aspergillaceae</taxon>
        <taxon>Penicillium</taxon>
    </lineage>
</organism>
<dbReference type="AlphaFoldDB" id="A0A8J8W6S6"/>
<sequence>MGIPMWREPCEADALKTAVEKDATAAGRSSIRRSNTNRPYTLARALRMASTFRTQRMEEIQRGANELQAPVRSPVLNLGVSEDGMDLETSRRDALALPTSRSESQILSEQASRRFRDAHEVTDFLAARAEAYSRHPSRVQLTPGFAPAISHRVSSSPHSSSSRLLPPGTALPSVRPSGHRSRVEDSTTPIAPSPRNHRPHVRNLSSGIGPRDSPVDGLGDRQRSPSADGTRETDPWDDFLTTVAPGAVDGPSSHIDSSSSARPTHYPPHRRAQGLNDDLSDQMGCEPSSRSSDDEDDYRPNPNRPYHRRTYGPYHGERPAHRNARLHAAALQHATISNHPPVPNIASSIPDSESPDLQQRRAILDRLIRREDIPDDWWAAAGLSWISGLGLDGTTDHTDNAGPSSESR</sequence>
<accession>A0A8J8W6S6</accession>
<evidence type="ECO:0000256" key="1">
    <source>
        <dbReference type="SAM" id="MobiDB-lite"/>
    </source>
</evidence>
<feature type="compositionally biased region" description="Polar residues" evidence="1">
    <location>
        <begin position="345"/>
        <end position="356"/>
    </location>
</feature>
<gene>
    <name evidence="2" type="ORF">PECM_008036</name>
</gene>
<feature type="region of interest" description="Disordered" evidence="1">
    <location>
        <begin position="150"/>
        <end position="318"/>
    </location>
</feature>
<feature type="region of interest" description="Disordered" evidence="1">
    <location>
        <begin position="337"/>
        <end position="356"/>
    </location>
</feature>
<protein>
    <submittedName>
        <fullName evidence="2">Uncharacterized protein</fullName>
    </submittedName>
</protein>
<feature type="region of interest" description="Disordered" evidence="1">
    <location>
        <begin position="389"/>
        <end position="408"/>
    </location>
</feature>
<feature type="compositionally biased region" description="Polar residues" evidence="1">
    <location>
        <begin position="99"/>
        <end position="110"/>
    </location>
</feature>
<dbReference type="EMBL" id="WIWV01000008">
    <property type="protein sequence ID" value="KAF7719110.1"/>
    <property type="molecule type" value="Genomic_DNA"/>
</dbReference>
<dbReference type="Proteomes" id="UP000631181">
    <property type="component" value="Unassembled WGS sequence"/>
</dbReference>
<feature type="region of interest" description="Disordered" evidence="1">
    <location>
        <begin position="83"/>
        <end position="110"/>
    </location>
</feature>